<dbReference type="InterPro" id="IPR038672">
    <property type="entry name" value="CpcT/CpeT_sf"/>
</dbReference>
<accession>A0ABT2MXC0</accession>
<keyword evidence="2 3" id="KW-0456">Lyase</keyword>
<reference evidence="4 5" key="1">
    <citation type="journal article" date="2022" name="Front. Microbiol.">
        <title>High genomic differentiation and limited gene flow indicate recent cryptic speciation within the genus Laspinema (cyanobacteria).</title>
        <authorList>
            <person name="Stanojkovic A."/>
            <person name="Skoupy S."/>
            <person name="Skaloud P."/>
            <person name="Dvorak P."/>
        </authorList>
    </citation>
    <scope>NUCLEOTIDE SEQUENCE [LARGE SCALE GENOMIC DNA]</scope>
    <source>
        <strain evidence="4 5">D2a</strain>
    </source>
</reference>
<comment type="function">
    <text evidence="3">Covalently attaches a chromophore to Cys residue(s) of phycobiliproteins.</text>
</comment>
<dbReference type="Gene3D" id="2.40.128.590">
    <property type="entry name" value="CpcT/CpeT domain"/>
    <property type="match status" value="1"/>
</dbReference>
<sequence>MTHSTDILTLARWMASDFSNFDQAIENPPFFAHIRVCMRPLPYEFLDGVSLYLEQAYDYMLDQPYRVRVLKLVPKGDRIEIENYKVQDEASFYGSARDRQLLQSLTPDKLEKIPGSSFITEWTGSSFKGEVEPGKNCIVVRKGRTTYLDSTFEIDENVFISHDRGLDPDTDEMVWGSVAGPFVFNKRIASFAEEVVGN</sequence>
<gene>
    <name evidence="3" type="primary">cpcT</name>
    <name evidence="4" type="ORF">NG799_22895</name>
</gene>
<dbReference type="CDD" id="cd16338">
    <property type="entry name" value="CpcT"/>
    <property type="match status" value="1"/>
</dbReference>
<dbReference type="PANTHER" id="PTHR35137">
    <property type="entry name" value="CHROMOPHORE LYASE CRL, CHLOROPLASTIC"/>
    <property type="match status" value="1"/>
</dbReference>
<dbReference type="HAMAP" id="MF_01460">
    <property type="entry name" value="Chrphore_lyase_CpxT"/>
    <property type="match status" value="1"/>
</dbReference>
<proteinExistence type="inferred from homology"/>
<name>A0ABT2MXC0_9CYAN</name>
<dbReference type="InterPro" id="IPR010404">
    <property type="entry name" value="CpcT/CpeT"/>
</dbReference>
<organism evidence="4 5">
    <name type="scientific">Laspinema palackyanum D2a</name>
    <dbReference type="NCBI Taxonomy" id="2953684"/>
    <lineage>
        <taxon>Bacteria</taxon>
        <taxon>Bacillati</taxon>
        <taxon>Cyanobacteriota</taxon>
        <taxon>Cyanophyceae</taxon>
        <taxon>Oscillatoriophycideae</taxon>
        <taxon>Oscillatoriales</taxon>
        <taxon>Laspinemataceae</taxon>
        <taxon>Laspinema</taxon>
        <taxon>Laspinema palackyanum</taxon>
    </lineage>
</organism>
<dbReference type="EMBL" id="JAMXFF010000043">
    <property type="protein sequence ID" value="MCT7969167.1"/>
    <property type="molecule type" value="Genomic_DNA"/>
</dbReference>
<comment type="caution">
    <text evidence="4">The sequence shown here is derived from an EMBL/GenBank/DDBJ whole genome shotgun (WGS) entry which is preliminary data.</text>
</comment>
<dbReference type="RefSeq" id="WP_368008639.1">
    <property type="nucleotide sequence ID" value="NZ_JAMXFF010000043.1"/>
</dbReference>
<evidence type="ECO:0000313" key="5">
    <source>
        <dbReference type="Proteomes" id="UP001525890"/>
    </source>
</evidence>
<dbReference type="Pfam" id="PF06206">
    <property type="entry name" value="CpeT"/>
    <property type="match status" value="1"/>
</dbReference>
<evidence type="ECO:0000256" key="3">
    <source>
        <dbReference type="HAMAP-Rule" id="MF_01460"/>
    </source>
</evidence>
<dbReference type="EC" id="4.-.-.-" evidence="3"/>
<dbReference type="Proteomes" id="UP001525890">
    <property type="component" value="Unassembled WGS sequence"/>
</dbReference>
<dbReference type="PANTHER" id="PTHR35137:SF1">
    <property type="entry name" value="CHROMOPHORE LYASE CRL, CHLOROPLASTIC"/>
    <property type="match status" value="1"/>
</dbReference>
<protein>
    <recommendedName>
        <fullName evidence="3">Chromophore lyase CpcT/CpeT</fullName>
        <ecNumber evidence="3">4.-.-.-</ecNumber>
    </recommendedName>
</protein>
<evidence type="ECO:0000256" key="1">
    <source>
        <dbReference type="ARBA" id="ARBA00008206"/>
    </source>
</evidence>
<keyword evidence="5" id="KW-1185">Reference proteome</keyword>
<evidence type="ECO:0000256" key="2">
    <source>
        <dbReference type="ARBA" id="ARBA00023239"/>
    </source>
</evidence>
<evidence type="ECO:0000313" key="4">
    <source>
        <dbReference type="EMBL" id="MCT7969167.1"/>
    </source>
</evidence>
<comment type="similarity">
    <text evidence="1 3">Belongs to the CpcT/CpeT biliprotein lyase family.</text>
</comment>
<dbReference type="GO" id="GO:0016829">
    <property type="term" value="F:lyase activity"/>
    <property type="evidence" value="ECO:0007669"/>
    <property type="project" value="UniProtKB-KW"/>
</dbReference>